<name>A0A839AHY2_9HYPH</name>
<evidence type="ECO:0000256" key="5">
    <source>
        <dbReference type="ARBA" id="ARBA00023317"/>
    </source>
</evidence>
<dbReference type="EC" id="2.6.1.37" evidence="7"/>
<comment type="caution">
    <text evidence="11">The sequence shown here is derived from an EMBL/GenBank/DDBJ whole genome shotgun (WGS) entry which is preliminary data.</text>
</comment>
<dbReference type="PIRSF" id="PIRSF000524">
    <property type="entry name" value="SPT"/>
    <property type="match status" value="1"/>
</dbReference>
<sequence length="368" mass="39811">MSAEEPILLTPGPLTTSMRVKQAMLRDWGSRDEAFVALNRHVIGQIARIAGCDESYAVVPLQGSGTYAVEAMIATLAPTDGRTLVLANGSYGRRIVEICRRLGRNHDVYEVPEDETHDMAELGRRLAEDPGIRAVAAVHCETTSGLLNPLQAISDVVVKAGRALLVDSMSGFGALPVDAGQLRFAALAASANKCLQGAPGVAFVICRKADLATSKGRSPSLVLDLEDQHRQMTTDGQWRYTPPTHVIAALGAAIDELVEEGGSEARLRRYTANCDTLITGMQELGFRPVLPRERQAPVIVSFFEPQDAWFDFTTFYDLLRQRGFAIYAGKMKQGGTFRIGTIGAIDPQTIAAFLVAAGDVVSEMRRGH</sequence>
<keyword evidence="12" id="KW-1185">Reference proteome</keyword>
<evidence type="ECO:0000259" key="10">
    <source>
        <dbReference type="Pfam" id="PF00266"/>
    </source>
</evidence>
<comment type="cofactor">
    <cofactor evidence="1 7 9">
        <name>pyridoxal 5'-phosphate</name>
        <dbReference type="ChEBI" id="CHEBI:597326"/>
    </cofactor>
</comment>
<evidence type="ECO:0000256" key="2">
    <source>
        <dbReference type="ARBA" id="ARBA00022576"/>
    </source>
</evidence>
<protein>
    <recommendedName>
        <fullName evidence="7">2-aminoethylphosphonate--pyruvate transaminase</fullName>
        <ecNumber evidence="7">2.6.1.37</ecNumber>
    </recommendedName>
    <alternativeName>
        <fullName evidence="7">2-aminoethylphosphonate aminotransferase</fullName>
    </alternativeName>
    <alternativeName>
        <fullName evidence="7">AEP transaminase</fullName>
        <shortName evidence="7">AEPT</shortName>
    </alternativeName>
</protein>
<dbReference type="GO" id="GO:0019700">
    <property type="term" value="P:organic phosphonate catabolic process"/>
    <property type="evidence" value="ECO:0007669"/>
    <property type="project" value="UniProtKB-UniRule"/>
</dbReference>
<dbReference type="InterPro" id="IPR015422">
    <property type="entry name" value="PyrdxlP-dep_Trfase_small"/>
</dbReference>
<dbReference type="SUPFAM" id="SSF53383">
    <property type="entry name" value="PLP-dependent transferases"/>
    <property type="match status" value="1"/>
</dbReference>
<dbReference type="NCBIfam" id="TIGR02326">
    <property type="entry name" value="transamin_PhnW"/>
    <property type="match status" value="1"/>
</dbReference>
<dbReference type="HAMAP" id="MF_01376">
    <property type="entry name" value="PhnW_aminotrans_5"/>
    <property type="match status" value="1"/>
</dbReference>
<dbReference type="InterPro" id="IPR012703">
    <property type="entry name" value="NH2EtPonate_pyrv_transaminase"/>
</dbReference>
<dbReference type="InterPro" id="IPR015421">
    <property type="entry name" value="PyrdxlP-dep_Trfase_major"/>
</dbReference>
<keyword evidence="3 7" id="KW-0808">Transferase</keyword>
<dbReference type="AlphaFoldDB" id="A0A839AHY2"/>
<evidence type="ECO:0000313" key="12">
    <source>
        <dbReference type="Proteomes" id="UP000541109"/>
    </source>
</evidence>
<dbReference type="Gene3D" id="3.40.640.10">
    <property type="entry name" value="Type I PLP-dependent aspartate aminotransferase-like (Major domain)"/>
    <property type="match status" value="1"/>
</dbReference>
<dbReference type="RefSeq" id="WP_182167360.1">
    <property type="nucleotide sequence ID" value="NZ_JACFXV010000064.1"/>
</dbReference>
<dbReference type="Gene3D" id="3.90.1150.10">
    <property type="entry name" value="Aspartate Aminotransferase, domain 1"/>
    <property type="match status" value="1"/>
</dbReference>
<reference evidence="11 12" key="1">
    <citation type="submission" date="2020-07" db="EMBL/GenBank/DDBJ databases">
        <title>Stappia sp., F7233, whole genome shotgun sequencing project.</title>
        <authorList>
            <person name="Jiang S."/>
            <person name="Liu Z.W."/>
            <person name="Du Z.J."/>
        </authorList>
    </citation>
    <scope>NUCLEOTIDE SEQUENCE [LARGE SCALE GENOMIC DNA]</scope>
    <source>
        <strain evidence="11 12">F7233</strain>
    </source>
</reference>
<dbReference type="InterPro" id="IPR015424">
    <property type="entry name" value="PyrdxlP-dep_Trfase"/>
</dbReference>
<evidence type="ECO:0000256" key="4">
    <source>
        <dbReference type="ARBA" id="ARBA00022898"/>
    </source>
</evidence>
<dbReference type="GO" id="GO:0047304">
    <property type="term" value="F:2-aminoethylphosphonate-pyruvate transaminase activity"/>
    <property type="evidence" value="ECO:0007669"/>
    <property type="project" value="UniProtKB-UniRule"/>
</dbReference>
<evidence type="ECO:0000256" key="6">
    <source>
        <dbReference type="ARBA" id="ARBA00049460"/>
    </source>
</evidence>
<dbReference type="NCBIfam" id="NF010006">
    <property type="entry name" value="PRK13479.1"/>
    <property type="match status" value="1"/>
</dbReference>
<evidence type="ECO:0000256" key="3">
    <source>
        <dbReference type="ARBA" id="ARBA00022679"/>
    </source>
</evidence>
<comment type="similarity">
    <text evidence="7">Belongs to the class-V pyridoxal-phosphate-dependent aminotransferase family. PhnW subfamily.</text>
</comment>
<dbReference type="InterPro" id="IPR000192">
    <property type="entry name" value="Aminotrans_V_dom"/>
</dbReference>
<feature type="binding site" evidence="8">
    <location>
        <position position="338"/>
    </location>
    <ligand>
        <name>substrate</name>
    </ligand>
</feature>
<comment type="catalytic activity">
    <reaction evidence="6 7">
        <text>(2-aminoethyl)phosphonate + pyruvate = phosphonoacetaldehyde + L-alanine</text>
        <dbReference type="Rhea" id="RHEA:17021"/>
        <dbReference type="ChEBI" id="CHEBI:15361"/>
        <dbReference type="ChEBI" id="CHEBI:57418"/>
        <dbReference type="ChEBI" id="CHEBI:57972"/>
        <dbReference type="ChEBI" id="CHEBI:58383"/>
        <dbReference type="EC" id="2.6.1.37"/>
    </reaction>
</comment>
<gene>
    <name evidence="7" type="primary">phnW</name>
    <name evidence="11" type="ORF">H2509_16595</name>
</gene>
<feature type="domain" description="Aminotransferase class V" evidence="10">
    <location>
        <begin position="44"/>
        <end position="330"/>
    </location>
</feature>
<feature type="modified residue" description="N6-(pyridoxal phosphate)lysine" evidence="7 9">
    <location>
        <position position="193"/>
    </location>
</feature>
<evidence type="ECO:0000256" key="8">
    <source>
        <dbReference type="PIRSR" id="PIRSR000524-1"/>
    </source>
</evidence>
<keyword evidence="4 7" id="KW-0663">Pyridoxal phosphate</keyword>
<dbReference type="Proteomes" id="UP000541109">
    <property type="component" value="Unassembled WGS sequence"/>
</dbReference>
<dbReference type="NCBIfam" id="TIGR03301">
    <property type="entry name" value="PhnW-AepZ"/>
    <property type="match status" value="1"/>
</dbReference>
<keyword evidence="5 7" id="KW-0670">Pyruvate</keyword>
<evidence type="ECO:0000256" key="7">
    <source>
        <dbReference type="HAMAP-Rule" id="MF_01376"/>
    </source>
</evidence>
<dbReference type="PANTHER" id="PTHR42778">
    <property type="entry name" value="2-AMINOETHYLPHOSPHONATE--PYRUVATE TRANSAMINASE"/>
    <property type="match status" value="1"/>
</dbReference>
<organism evidence="11 12">
    <name type="scientific">Stappia albiluteola</name>
    <dbReference type="NCBI Taxonomy" id="2758565"/>
    <lineage>
        <taxon>Bacteria</taxon>
        <taxon>Pseudomonadati</taxon>
        <taxon>Pseudomonadota</taxon>
        <taxon>Alphaproteobacteria</taxon>
        <taxon>Hyphomicrobiales</taxon>
        <taxon>Stappiaceae</taxon>
        <taxon>Stappia</taxon>
    </lineage>
</organism>
<evidence type="ECO:0000256" key="9">
    <source>
        <dbReference type="PIRSR" id="PIRSR000524-50"/>
    </source>
</evidence>
<dbReference type="InterPro" id="IPR024169">
    <property type="entry name" value="SP_NH2Trfase/AEP_transaminase"/>
</dbReference>
<comment type="function">
    <text evidence="7">Involved in phosphonate degradation.</text>
</comment>
<proteinExistence type="inferred from homology"/>
<evidence type="ECO:0000256" key="1">
    <source>
        <dbReference type="ARBA" id="ARBA00001933"/>
    </source>
</evidence>
<accession>A0A839AHY2</accession>
<dbReference type="PANTHER" id="PTHR42778:SF1">
    <property type="entry name" value="2-AMINOETHYLPHOSPHONATE--PYRUVATE TRANSAMINASE"/>
    <property type="match status" value="1"/>
</dbReference>
<dbReference type="EMBL" id="JACFXV010000064">
    <property type="protein sequence ID" value="MBA5778745.1"/>
    <property type="molecule type" value="Genomic_DNA"/>
</dbReference>
<keyword evidence="2 7" id="KW-0032">Aminotransferase</keyword>
<dbReference type="Pfam" id="PF00266">
    <property type="entry name" value="Aminotran_5"/>
    <property type="match status" value="1"/>
</dbReference>
<evidence type="ECO:0000313" key="11">
    <source>
        <dbReference type="EMBL" id="MBA5778745.1"/>
    </source>
</evidence>
<comment type="subunit">
    <text evidence="7">Homodimer.</text>
</comment>